<reference evidence="1" key="1">
    <citation type="journal article" date="2015" name="Nature">
        <title>Complex archaea that bridge the gap between prokaryotes and eukaryotes.</title>
        <authorList>
            <person name="Spang A."/>
            <person name="Saw J.H."/>
            <person name="Jorgensen S.L."/>
            <person name="Zaremba-Niedzwiedzka K."/>
            <person name="Martijn J."/>
            <person name="Lind A.E."/>
            <person name="van Eijk R."/>
            <person name="Schleper C."/>
            <person name="Guy L."/>
            <person name="Ettema T.J."/>
        </authorList>
    </citation>
    <scope>NUCLEOTIDE SEQUENCE</scope>
</reference>
<accession>A0A0F9BU89</accession>
<protein>
    <submittedName>
        <fullName evidence="1">Uncharacterized protein</fullName>
    </submittedName>
</protein>
<organism evidence="1">
    <name type="scientific">marine sediment metagenome</name>
    <dbReference type="NCBI Taxonomy" id="412755"/>
    <lineage>
        <taxon>unclassified sequences</taxon>
        <taxon>metagenomes</taxon>
        <taxon>ecological metagenomes</taxon>
    </lineage>
</organism>
<dbReference type="EMBL" id="LAZR01039240">
    <property type="protein sequence ID" value="KKL17487.1"/>
    <property type="molecule type" value="Genomic_DNA"/>
</dbReference>
<sequence>MSFTGLGITEICSYCGTYCNYPSSSELVSMVEINKLRERYKDTKRGVAHKAECNCCGASTLRWVDEKIKCNYCGELV</sequence>
<dbReference type="AlphaFoldDB" id="A0A0F9BU89"/>
<comment type="caution">
    <text evidence="1">The sequence shown here is derived from an EMBL/GenBank/DDBJ whole genome shotgun (WGS) entry which is preliminary data.</text>
</comment>
<gene>
    <name evidence="1" type="ORF">LCGC14_2485090</name>
</gene>
<evidence type="ECO:0000313" key="1">
    <source>
        <dbReference type="EMBL" id="KKL17487.1"/>
    </source>
</evidence>
<name>A0A0F9BU89_9ZZZZ</name>
<proteinExistence type="predicted"/>